<dbReference type="EnsemblPlants" id="KQJ97749">
    <property type="protein sequence ID" value="KQJ97749"/>
    <property type="gene ID" value="BRADI_3g33020v3"/>
</dbReference>
<dbReference type="Gene3D" id="2.30.29.30">
    <property type="entry name" value="Pleckstrin-homology domain (PH domain)/Phosphotyrosine-binding domain (PTB)"/>
    <property type="match status" value="1"/>
</dbReference>
<evidence type="ECO:0000256" key="2">
    <source>
        <dbReference type="ARBA" id="ARBA00022448"/>
    </source>
</evidence>
<dbReference type="Pfam" id="PF01237">
    <property type="entry name" value="Oxysterol_BP"/>
    <property type="match status" value="1"/>
</dbReference>
<dbReference type="PANTHER" id="PTHR10972:SF211">
    <property type="entry name" value="OS10G0554100 PROTEIN"/>
    <property type="match status" value="1"/>
</dbReference>
<dbReference type="EMBL" id="CM000882">
    <property type="protein sequence ID" value="KQJ97749.1"/>
    <property type="molecule type" value="Genomic_DNA"/>
</dbReference>
<dbReference type="GO" id="GO:0006869">
    <property type="term" value="P:lipid transport"/>
    <property type="evidence" value="ECO:0007669"/>
    <property type="project" value="UniProtKB-KW"/>
</dbReference>
<feature type="domain" description="PH" evidence="5">
    <location>
        <begin position="41"/>
        <end position="161"/>
    </location>
</feature>
<evidence type="ECO:0000259" key="5">
    <source>
        <dbReference type="PROSITE" id="PS50003"/>
    </source>
</evidence>
<protein>
    <recommendedName>
        <fullName evidence="5">PH domain-containing protein</fullName>
    </recommendedName>
</protein>
<dbReference type="FunFam" id="2.40.160.120:FF:000012">
    <property type="entry name" value="Oxysterol-binding protein-related protein 2A"/>
    <property type="match status" value="1"/>
</dbReference>
<dbReference type="ExpressionAtlas" id="A0A0Q3LZT3">
    <property type="expression patterns" value="baseline"/>
</dbReference>
<comment type="function">
    <text evidence="1">May be involved in the transport of sterols.</text>
</comment>
<dbReference type="Proteomes" id="UP000008810">
    <property type="component" value="Chromosome 3"/>
</dbReference>
<keyword evidence="8" id="KW-1185">Reference proteome</keyword>
<evidence type="ECO:0000256" key="3">
    <source>
        <dbReference type="ARBA" id="ARBA00023055"/>
    </source>
</evidence>
<dbReference type="SMART" id="SM00233">
    <property type="entry name" value="PH"/>
    <property type="match status" value="1"/>
</dbReference>
<dbReference type="OrthoDB" id="14833at2759"/>
<dbReference type="SUPFAM" id="SSF144000">
    <property type="entry name" value="Oxysterol-binding protein-like"/>
    <property type="match status" value="1"/>
</dbReference>
<keyword evidence="4" id="KW-0446">Lipid-binding</keyword>
<dbReference type="SUPFAM" id="SSF50729">
    <property type="entry name" value="PH domain-like"/>
    <property type="match status" value="1"/>
</dbReference>
<dbReference type="InterPro" id="IPR000648">
    <property type="entry name" value="Oxysterol-bd"/>
</dbReference>
<dbReference type="Gene3D" id="2.40.160.120">
    <property type="match status" value="1"/>
</dbReference>
<dbReference type="InterPro" id="IPR001849">
    <property type="entry name" value="PH_domain"/>
</dbReference>
<dbReference type="InterPro" id="IPR037239">
    <property type="entry name" value="OSBP_sf"/>
</dbReference>
<evidence type="ECO:0000256" key="1">
    <source>
        <dbReference type="ARBA" id="ARBA00003361"/>
    </source>
</evidence>
<name>A0A0Q3LZT3_BRADI</name>
<evidence type="ECO:0000313" key="7">
    <source>
        <dbReference type="EnsemblPlants" id="KQJ97749"/>
    </source>
</evidence>
<sequence length="573" mass="63994">MRAREMHPLCCLAGAAEYCPGGGAGDRSPPPPPAPALDGAPAAVAGVLYKWTNIGSGWRPRWFAIRGGVLAYSKIRRRVAAEETPPPPRHEAAGVRLIGGAARAAGEQPVGFVHLKISSFSESKSDDKRFYIITPTKTLQLRTGCAKDRVAWIEALVSARSEYSLCGVLPCDQNDGSFSTEKLRDRLHAEGVGASIVKDCEQIVHSEFSQYHTQMKQRCESYLSFIGSLPRELEVVNSGDATIVDNLELQLFKPDCSSSGKCSEYSNTESSDDAVKQEICQVSDEDEFHFYDTRQSFSDCTASPDFKTRHLDHGNEAHKFANLLAADRTNEYSLSSSKRRSKLPEPVEKEKSVSLWSMIKDNVGKDLTRVCLPVYFNEPLSSLQKCFEDLEYSYLLDRAYECGVRGNGLMRILYVAAFAVSGYASTDSRPCKPFNPLLGETYEADYPEKGIRFFSEKVSHHPMAMACHCEGKGWKFWGDSNLKSKFWGQSIQLDPSGVLTLEFDDGETFQWSKVTTTINNLIIGRVYCHHHGTMNIRGNRQYSCKLMFKEQSFLERNPRQALLNIPMGPRLHP</sequence>
<evidence type="ECO:0000313" key="8">
    <source>
        <dbReference type="Proteomes" id="UP000008810"/>
    </source>
</evidence>
<reference evidence="7" key="3">
    <citation type="submission" date="2018-08" db="UniProtKB">
        <authorList>
            <consortium name="EnsemblPlants"/>
        </authorList>
    </citation>
    <scope>IDENTIFICATION</scope>
    <source>
        <strain evidence="7">cv. Bd21</strain>
    </source>
</reference>
<organism evidence="6">
    <name type="scientific">Brachypodium distachyon</name>
    <name type="common">Purple false brome</name>
    <name type="synonym">Trachynia distachya</name>
    <dbReference type="NCBI Taxonomy" id="15368"/>
    <lineage>
        <taxon>Eukaryota</taxon>
        <taxon>Viridiplantae</taxon>
        <taxon>Streptophyta</taxon>
        <taxon>Embryophyta</taxon>
        <taxon>Tracheophyta</taxon>
        <taxon>Spermatophyta</taxon>
        <taxon>Magnoliopsida</taxon>
        <taxon>Liliopsida</taxon>
        <taxon>Poales</taxon>
        <taxon>Poaceae</taxon>
        <taxon>BOP clade</taxon>
        <taxon>Pooideae</taxon>
        <taxon>Stipodae</taxon>
        <taxon>Brachypodieae</taxon>
        <taxon>Brachypodium</taxon>
    </lineage>
</organism>
<dbReference type="InterPro" id="IPR011993">
    <property type="entry name" value="PH-like_dom_sf"/>
</dbReference>
<dbReference type="Pfam" id="PF00169">
    <property type="entry name" value="PH"/>
    <property type="match status" value="1"/>
</dbReference>
<keyword evidence="2" id="KW-0813">Transport</keyword>
<dbReference type="AlphaFoldDB" id="A0A0Q3LZT3"/>
<keyword evidence="3" id="KW-0445">Lipid transport</keyword>
<accession>A0A0Q3LZT3</accession>
<reference evidence="6" key="2">
    <citation type="submission" date="2017-06" db="EMBL/GenBank/DDBJ databases">
        <title>WGS assembly of Brachypodium distachyon.</title>
        <authorList>
            <consortium name="The International Brachypodium Initiative"/>
            <person name="Lucas S."/>
            <person name="Harmon-Smith M."/>
            <person name="Lail K."/>
            <person name="Tice H."/>
            <person name="Grimwood J."/>
            <person name="Bruce D."/>
            <person name="Barry K."/>
            <person name="Shu S."/>
            <person name="Lindquist E."/>
            <person name="Wang M."/>
            <person name="Pitluck S."/>
            <person name="Vogel J.P."/>
            <person name="Garvin D.F."/>
            <person name="Mockler T.C."/>
            <person name="Schmutz J."/>
            <person name="Rokhsar D."/>
            <person name="Bevan M.W."/>
        </authorList>
    </citation>
    <scope>NUCLEOTIDE SEQUENCE</scope>
    <source>
        <strain evidence="6">Bd21</strain>
    </source>
</reference>
<reference evidence="6 7" key="1">
    <citation type="journal article" date="2010" name="Nature">
        <title>Genome sequencing and analysis of the model grass Brachypodium distachyon.</title>
        <authorList>
            <consortium name="International Brachypodium Initiative"/>
        </authorList>
    </citation>
    <scope>NUCLEOTIDE SEQUENCE [LARGE SCALE GENOMIC DNA]</scope>
    <source>
        <strain evidence="6 7">Bd21</strain>
    </source>
</reference>
<dbReference type="PROSITE" id="PS50003">
    <property type="entry name" value="PH_DOMAIN"/>
    <property type="match status" value="1"/>
</dbReference>
<evidence type="ECO:0000313" key="6">
    <source>
        <dbReference type="EMBL" id="KQJ97749.1"/>
    </source>
</evidence>
<dbReference type="PANTHER" id="PTHR10972">
    <property type="entry name" value="OXYSTEROL-BINDING PROTEIN-RELATED"/>
    <property type="match status" value="1"/>
</dbReference>
<gene>
    <name evidence="7" type="primary">LOC100840749</name>
    <name evidence="6" type="ORF">BRADI_3g33020v3</name>
</gene>
<evidence type="ECO:0000256" key="4">
    <source>
        <dbReference type="ARBA" id="ARBA00023121"/>
    </source>
</evidence>
<dbReference type="GO" id="GO:0008289">
    <property type="term" value="F:lipid binding"/>
    <property type="evidence" value="ECO:0007669"/>
    <property type="project" value="UniProtKB-KW"/>
</dbReference>
<dbReference type="Gramene" id="KQJ97749">
    <property type="protein sequence ID" value="KQJ97749"/>
    <property type="gene ID" value="BRADI_3g33020v3"/>
</dbReference>
<proteinExistence type="predicted"/>